<keyword evidence="11" id="KW-0472">Membrane</keyword>
<evidence type="ECO:0000256" key="4">
    <source>
        <dbReference type="ARBA" id="ARBA00022461"/>
    </source>
</evidence>
<dbReference type="GO" id="GO:0005840">
    <property type="term" value="C:ribosome"/>
    <property type="evidence" value="ECO:0007669"/>
    <property type="project" value="UniProtKB-KW"/>
</dbReference>
<dbReference type="AlphaFoldDB" id="A0A556TNF6"/>
<evidence type="ECO:0000256" key="11">
    <source>
        <dbReference type="ARBA" id="ARBA00023136"/>
    </source>
</evidence>
<comment type="subcellular location">
    <subcellularLocation>
        <location evidence="1">Membrane</location>
        <topology evidence="1">Multi-pass membrane protein</topology>
    </subcellularLocation>
</comment>
<organism evidence="22 23">
    <name type="scientific">Bagarius yarrelli</name>
    <name type="common">Goonch</name>
    <name type="synonym">Bagrus yarrelli</name>
    <dbReference type="NCBI Taxonomy" id="175774"/>
    <lineage>
        <taxon>Eukaryota</taxon>
        <taxon>Metazoa</taxon>
        <taxon>Chordata</taxon>
        <taxon>Craniata</taxon>
        <taxon>Vertebrata</taxon>
        <taxon>Euteleostomi</taxon>
        <taxon>Actinopterygii</taxon>
        <taxon>Neopterygii</taxon>
        <taxon>Teleostei</taxon>
        <taxon>Ostariophysi</taxon>
        <taxon>Siluriformes</taxon>
        <taxon>Sisoridae</taxon>
        <taxon>Sisorinae</taxon>
        <taxon>Bagarius</taxon>
    </lineage>
</organism>
<feature type="compositionally biased region" description="Low complexity" evidence="19">
    <location>
        <begin position="378"/>
        <end position="390"/>
    </location>
</feature>
<feature type="region of interest" description="Disordered" evidence="19">
    <location>
        <begin position="466"/>
        <end position="495"/>
    </location>
</feature>
<evidence type="ECO:0000313" key="22">
    <source>
        <dbReference type="EMBL" id="TSK28039.1"/>
    </source>
</evidence>
<comment type="similarity">
    <text evidence="2 18">Belongs to the universal ribosomal protein uS17 family.</text>
</comment>
<dbReference type="GO" id="GO:0003735">
    <property type="term" value="F:structural constituent of ribosome"/>
    <property type="evidence" value="ECO:0007669"/>
    <property type="project" value="InterPro"/>
</dbReference>
<dbReference type="GO" id="GO:0016020">
    <property type="term" value="C:membrane"/>
    <property type="evidence" value="ECO:0007669"/>
    <property type="project" value="UniProtKB-SubCell"/>
</dbReference>
<evidence type="ECO:0000256" key="16">
    <source>
        <dbReference type="ARBA" id="ARBA00035471"/>
    </source>
</evidence>
<keyword evidence="12 17" id="KW-0739">Sodium transport</keyword>
<keyword evidence="10 17" id="KW-0406">Ion transport</keyword>
<keyword evidence="8" id="KW-1133">Transmembrane helix</keyword>
<evidence type="ECO:0000256" key="18">
    <source>
        <dbReference type="RuleBase" id="RU003872"/>
    </source>
</evidence>
<feature type="region of interest" description="Disordered" evidence="19">
    <location>
        <begin position="373"/>
        <end position="410"/>
    </location>
</feature>
<feature type="region of interest" description="Disordered" evidence="19">
    <location>
        <begin position="283"/>
        <end position="305"/>
    </location>
</feature>
<name>A0A556TNF6_BAGYA</name>
<dbReference type="InterPro" id="IPR001873">
    <property type="entry name" value="ENaC"/>
</dbReference>
<keyword evidence="7 18" id="KW-0689">Ribosomal protein</keyword>
<dbReference type="GO" id="GO:0019843">
    <property type="term" value="F:rRNA binding"/>
    <property type="evidence" value="ECO:0007669"/>
    <property type="project" value="UniProtKB-KW"/>
</dbReference>
<dbReference type="CDD" id="cd00364">
    <property type="entry name" value="Ribosomal_uS17"/>
    <property type="match status" value="1"/>
</dbReference>
<sequence length="979" mass="107612">MLLSLVFVDTDTDNDNELRMCTGMFPCPVSSAMLTSLNERSYQKQPTIFQNKKRVLVGDAGAKEKLPRYHRNVGLGFKTPREAIEGTYIDKKCPFTGNVSIRGRILSGVVTKMKMQRTIVIRRDYLHYIRKYNRFEKRHKNMSVHLSPCFRDVTVGDIVTVGECRPLSKTVRFNVLKACSKWRGLFSVEELDDEDLEAEWTRTPDSGASAVPGCPPLPAICFHDAQQSSVAQTATFSNRSSVPDSSARLDLSASKPANCLRSLANSKAASPAVLQESSGGSYAISSVQRPSNSPPSQSKPHSGICDVPKIAIPAQDDFDDWDVDLDELDECVPQKTAQDTVSASDTSFPAKRMRSSAISENAPAVSSLRGFCNSTPKSAPSQSFIRSSSSTTPQNLQSSVPPARHFTSPVTPGAVRVTSQWSRGTVAPRAENRSLFHAVSPAPSTPQTPRPLNMPVLTNHLVQLVSAASKTPQRPRRDSVRSKTRRFPGPAGALPQQISGQSLDDIIVAVPQTPAHGAVARLRSEVPGSQVNDEEEFSMGPWAAMKAEMGLNERNPSCFLHSYSIVMVLRKAALRQLSKNKVPNMAVVLKSILHTHTDAKAVFRDPTGEMQGTVHRRLLEDRQKELKTGAVLLLKQVGVFSPSNRNHYLNVTPNNLLRIYPPDSAVQSSSQHSQPAPGHAELLHCETSKPDRGPVSQMELHYEEEEAEEKGKGEQCSIPAKPTLPANGVGLSAPWPDAQWETGVPVPMMELKDSCASEGSHETESAGTGNLSGPFSWHLFAQRSTLHGLRYAFPHRRSSALRRVLWTAALLACLGLLALEGAERIGHFLSYPHVASVDAVPASSLVFPAVTVCNLNAYRFTQLTRNDLYHAGELLALLDVHLQVPEPQLAEPHVLDFLAERANFTGFRPKPFSMREFTERVGHDLHEMMLYCRYEGQECSHRDFKTAKDSFAVFLAAPLDFMFLVITQVLPSPLLDSDT</sequence>
<gene>
    <name evidence="22" type="ORF">Baya_2226</name>
</gene>
<evidence type="ECO:0000256" key="19">
    <source>
        <dbReference type="SAM" id="MobiDB-lite"/>
    </source>
</evidence>
<dbReference type="Pfam" id="PF00858">
    <property type="entry name" value="ASC"/>
    <property type="match status" value="1"/>
</dbReference>
<comment type="caution">
    <text evidence="22">The sequence shown here is derived from an EMBL/GenBank/DDBJ whole genome shotgun (WGS) entry which is preliminary data.</text>
</comment>
<feature type="domain" description="Small ribosomal subunit protein uS17 N-terminal" evidence="21">
    <location>
        <begin position="38"/>
        <end position="106"/>
    </location>
</feature>
<dbReference type="InterPro" id="IPR032440">
    <property type="entry name" value="Ribosomal_uS17_N"/>
</dbReference>
<evidence type="ECO:0000259" key="20">
    <source>
        <dbReference type="Pfam" id="PF15072"/>
    </source>
</evidence>
<evidence type="ECO:0000256" key="14">
    <source>
        <dbReference type="ARBA" id="ARBA00023303"/>
    </source>
</evidence>
<dbReference type="Gene3D" id="2.40.50.1000">
    <property type="match status" value="1"/>
</dbReference>
<keyword evidence="13 18" id="KW-0687">Ribonucleoprotein</keyword>
<dbReference type="FunFam" id="2.40.50.1000:FF:000006">
    <property type="entry name" value="40S ribosomal protein S11"/>
    <property type="match status" value="1"/>
</dbReference>
<dbReference type="PROSITE" id="PS00056">
    <property type="entry name" value="RIBOSOMAL_S17"/>
    <property type="match status" value="1"/>
</dbReference>
<proteinExistence type="inferred from homology"/>
<comment type="similarity">
    <text evidence="17">Belongs to the amiloride-sensitive sodium channel (TC 1.A.6) family.</text>
</comment>
<dbReference type="Pfam" id="PF15072">
    <property type="entry name" value="HROB"/>
    <property type="match status" value="1"/>
</dbReference>
<dbReference type="InterPro" id="IPR019979">
    <property type="entry name" value="Ribosomal_uS17_CS"/>
</dbReference>
<evidence type="ECO:0000256" key="3">
    <source>
        <dbReference type="ARBA" id="ARBA00022448"/>
    </source>
</evidence>
<evidence type="ECO:0000256" key="9">
    <source>
        <dbReference type="ARBA" id="ARBA00023053"/>
    </source>
</evidence>
<dbReference type="InterPro" id="IPR028045">
    <property type="entry name" value="HROB"/>
</dbReference>
<evidence type="ECO:0000259" key="21">
    <source>
        <dbReference type="Pfam" id="PF16205"/>
    </source>
</evidence>
<keyword evidence="6" id="KW-0699">rRNA-binding</keyword>
<accession>A0A556TNF6</accession>
<evidence type="ECO:0000256" key="12">
    <source>
        <dbReference type="ARBA" id="ARBA00023201"/>
    </source>
</evidence>
<dbReference type="Gene3D" id="1.10.3590.10">
    <property type="entry name" value="acid-sensing ion channel 1 domain"/>
    <property type="match status" value="1"/>
</dbReference>
<keyword evidence="4 17" id="KW-0894">Sodium channel</keyword>
<dbReference type="GO" id="GO:0005272">
    <property type="term" value="F:sodium channel activity"/>
    <property type="evidence" value="ECO:0007669"/>
    <property type="project" value="UniProtKB-KW"/>
</dbReference>
<evidence type="ECO:0000256" key="7">
    <source>
        <dbReference type="ARBA" id="ARBA00022980"/>
    </source>
</evidence>
<dbReference type="PANTHER" id="PTHR14523:SF1">
    <property type="entry name" value="HOMOLOGOUS RECOMBINATION OB-FOLD PROTEIN"/>
    <property type="match status" value="1"/>
</dbReference>
<evidence type="ECO:0000256" key="15">
    <source>
        <dbReference type="ARBA" id="ARBA00035164"/>
    </source>
</evidence>
<evidence type="ECO:0000256" key="2">
    <source>
        <dbReference type="ARBA" id="ARBA00010254"/>
    </source>
</evidence>
<dbReference type="Pfam" id="PF16205">
    <property type="entry name" value="Ribosomal_S17_N"/>
    <property type="match status" value="1"/>
</dbReference>
<dbReference type="GO" id="GO:0000725">
    <property type="term" value="P:recombinational repair"/>
    <property type="evidence" value="ECO:0007669"/>
    <property type="project" value="InterPro"/>
</dbReference>
<dbReference type="InterPro" id="IPR012340">
    <property type="entry name" value="NA-bd_OB-fold"/>
</dbReference>
<evidence type="ECO:0000256" key="17">
    <source>
        <dbReference type="RuleBase" id="RU000679"/>
    </source>
</evidence>
<dbReference type="PANTHER" id="PTHR14523">
    <property type="entry name" value="UNCHARACTERIZED PROTEIN C17ORF53 HOMOLOG"/>
    <property type="match status" value="1"/>
</dbReference>
<dbReference type="SUPFAM" id="SSF50249">
    <property type="entry name" value="Nucleic acid-binding proteins"/>
    <property type="match status" value="1"/>
</dbReference>
<dbReference type="PRINTS" id="PR00973">
    <property type="entry name" value="RIBOSOMALS17"/>
</dbReference>
<evidence type="ECO:0000256" key="13">
    <source>
        <dbReference type="ARBA" id="ARBA00023274"/>
    </source>
</evidence>
<evidence type="ECO:0000256" key="5">
    <source>
        <dbReference type="ARBA" id="ARBA00022692"/>
    </source>
</evidence>
<protein>
    <recommendedName>
        <fullName evidence="15">Small ribosomal subunit protein uS17</fullName>
    </recommendedName>
    <alternativeName>
        <fullName evidence="16">40S ribosomal protein S11</fullName>
    </alternativeName>
</protein>
<dbReference type="GO" id="GO:0006412">
    <property type="term" value="P:translation"/>
    <property type="evidence" value="ECO:0007669"/>
    <property type="project" value="InterPro"/>
</dbReference>
<evidence type="ECO:0000313" key="23">
    <source>
        <dbReference type="Proteomes" id="UP000319801"/>
    </source>
</evidence>
<feature type="region of interest" description="Disordered" evidence="19">
    <location>
        <begin position="335"/>
        <end position="361"/>
    </location>
</feature>
<evidence type="ECO:0000256" key="6">
    <source>
        <dbReference type="ARBA" id="ARBA00022730"/>
    </source>
</evidence>
<keyword evidence="23" id="KW-1185">Reference proteome</keyword>
<feature type="compositionally biased region" description="Polar residues" evidence="19">
    <location>
        <begin position="283"/>
        <end position="300"/>
    </location>
</feature>
<dbReference type="GO" id="GO:1990904">
    <property type="term" value="C:ribonucleoprotein complex"/>
    <property type="evidence" value="ECO:0007669"/>
    <property type="project" value="UniProtKB-KW"/>
</dbReference>
<feature type="compositionally biased region" description="Polar residues" evidence="19">
    <location>
        <begin position="391"/>
        <end position="400"/>
    </location>
</feature>
<dbReference type="InterPro" id="IPR028333">
    <property type="entry name" value="Ribosomal_uS17_arc/euk"/>
</dbReference>
<dbReference type="Pfam" id="PF00366">
    <property type="entry name" value="Ribosomal_S17"/>
    <property type="match status" value="1"/>
</dbReference>
<evidence type="ECO:0000256" key="1">
    <source>
        <dbReference type="ARBA" id="ARBA00004141"/>
    </source>
</evidence>
<dbReference type="NCBIfam" id="TIGR03630">
    <property type="entry name" value="uS17_arch"/>
    <property type="match status" value="1"/>
</dbReference>
<dbReference type="InterPro" id="IPR000266">
    <property type="entry name" value="Ribosomal_uS17"/>
</dbReference>
<dbReference type="OrthoDB" id="21443at2759"/>
<evidence type="ECO:0000256" key="10">
    <source>
        <dbReference type="ARBA" id="ARBA00023065"/>
    </source>
</evidence>
<keyword evidence="14 17" id="KW-0407">Ion channel</keyword>
<dbReference type="EMBL" id="VCAZ01000008">
    <property type="protein sequence ID" value="TSK28039.1"/>
    <property type="molecule type" value="Genomic_DNA"/>
</dbReference>
<keyword evidence="5 17" id="KW-0812">Transmembrane</keyword>
<dbReference type="Proteomes" id="UP000319801">
    <property type="component" value="Unassembled WGS sequence"/>
</dbReference>
<keyword evidence="6" id="KW-0694">RNA-binding</keyword>
<keyword evidence="3 17" id="KW-0813">Transport</keyword>
<feature type="domain" description="Homologous recombination OB-fold protein OB-fold" evidence="20">
    <location>
        <begin position="580"/>
        <end position="663"/>
    </location>
</feature>
<feature type="compositionally biased region" description="Polar residues" evidence="19">
    <location>
        <begin position="335"/>
        <end position="347"/>
    </location>
</feature>
<reference evidence="22 23" key="1">
    <citation type="journal article" date="2019" name="Genome Biol. Evol.">
        <title>Whole-Genome Sequencing of the Giant Devil Catfish, Bagarius yarrelli.</title>
        <authorList>
            <person name="Jiang W."/>
            <person name="Lv Y."/>
            <person name="Cheng L."/>
            <person name="Yang K."/>
            <person name="Chao B."/>
            <person name="Wang X."/>
            <person name="Li Y."/>
            <person name="Pan X."/>
            <person name="You X."/>
            <person name="Zhang Y."/>
            <person name="Yang J."/>
            <person name="Li J."/>
            <person name="Zhang X."/>
            <person name="Liu S."/>
            <person name="Sun C."/>
            <person name="Yang J."/>
            <person name="Shi Q."/>
        </authorList>
    </citation>
    <scope>NUCLEOTIDE SEQUENCE [LARGE SCALE GENOMIC DNA]</scope>
    <source>
        <strain evidence="22">JWS20170419001</strain>
        <tissue evidence="22">Muscle</tissue>
    </source>
</reference>
<evidence type="ECO:0000256" key="8">
    <source>
        <dbReference type="ARBA" id="ARBA00022989"/>
    </source>
</evidence>
<keyword evidence="9" id="KW-0915">Sodium</keyword>
<dbReference type="InterPro" id="IPR058570">
    <property type="entry name" value="HROB_OB"/>
</dbReference>